<evidence type="ECO:0000313" key="7">
    <source>
        <dbReference type="Proteomes" id="UP000604117"/>
    </source>
</evidence>
<feature type="domain" description="Nudix hydrolase" evidence="5">
    <location>
        <begin position="21"/>
        <end position="151"/>
    </location>
</feature>
<keyword evidence="7" id="KW-1185">Reference proteome</keyword>
<dbReference type="InterPro" id="IPR020084">
    <property type="entry name" value="NUDIX_hydrolase_CS"/>
</dbReference>
<protein>
    <recommendedName>
        <fullName evidence="5">Nudix hydrolase domain-containing protein</fullName>
    </recommendedName>
</protein>
<comment type="caution">
    <text evidence="6">The sequence shown here is derived from an EMBL/GenBank/DDBJ whole genome shotgun (WGS) entry which is preliminary data.</text>
</comment>
<evidence type="ECO:0000256" key="1">
    <source>
        <dbReference type="ARBA" id="ARBA00001946"/>
    </source>
</evidence>
<dbReference type="Proteomes" id="UP000604117">
    <property type="component" value="Unassembled WGS sequence"/>
</dbReference>
<keyword evidence="3 4" id="KW-0378">Hydrolase</keyword>
<evidence type="ECO:0000256" key="4">
    <source>
        <dbReference type="RuleBase" id="RU003476"/>
    </source>
</evidence>
<dbReference type="InterPro" id="IPR000086">
    <property type="entry name" value="NUDIX_hydrolase_dom"/>
</dbReference>
<comment type="cofactor">
    <cofactor evidence="1">
        <name>Mg(2+)</name>
        <dbReference type="ChEBI" id="CHEBI:18420"/>
    </cofactor>
</comment>
<accession>A0ABQ4CQT4</accession>
<organism evidence="6 7">
    <name type="scientific">Asanoa siamensis</name>
    <dbReference type="NCBI Taxonomy" id="926357"/>
    <lineage>
        <taxon>Bacteria</taxon>
        <taxon>Bacillati</taxon>
        <taxon>Actinomycetota</taxon>
        <taxon>Actinomycetes</taxon>
        <taxon>Micromonosporales</taxon>
        <taxon>Micromonosporaceae</taxon>
        <taxon>Asanoa</taxon>
    </lineage>
</organism>
<sequence>MSWDESYHGRLRAMAGDSEVLIMIGARCVLRDEQGRILLMKRSDNGLWAVPAGGIELGETVRECAAREVFEETGLTPTDLVPIAIQSGAESTETNQWGHTYQFHITVFLATAWTGELVRQTDESTDAAWFAPDQLPSPRSRNVDRSLRVLEHHDRTGTFLAE</sequence>
<dbReference type="Pfam" id="PF00293">
    <property type="entry name" value="NUDIX"/>
    <property type="match status" value="1"/>
</dbReference>
<dbReference type="InterPro" id="IPR015797">
    <property type="entry name" value="NUDIX_hydrolase-like_dom_sf"/>
</dbReference>
<name>A0ABQ4CQT4_9ACTN</name>
<dbReference type="EMBL" id="BONE01000020">
    <property type="protein sequence ID" value="GIF73373.1"/>
    <property type="molecule type" value="Genomic_DNA"/>
</dbReference>
<dbReference type="PANTHER" id="PTHR43046">
    <property type="entry name" value="GDP-MANNOSE MANNOSYL HYDROLASE"/>
    <property type="match status" value="1"/>
</dbReference>
<dbReference type="Gene3D" id="3.90.79.10">
    <property type="entry name" value="Nucleoside Triphosphate Pyrophosphohydrolase"/>
    <property type="match status" value="1"/>
</dbReference>
<reference evidence="6 7" key="1">
    <citation type="submission" date="2021-01" db="EMBL/GenBank/DDBJ databases">
        <title>Whole genome shotgun sequence of Asanoa siamensis NBRC 107932.</title>
        <authorList>
            <person name="Komaki H."/>
            <person name="Tamura T."/>
        </authorList>
    </citation>
    <scope>NUCLEOTIDE SEQUENCE [LARGE SCALE GENOMIC DNA]</scope>
    <source>
        <strain evidence="6 7">NBRC 107932</strain>
    </source>
</reference>
<dbReference type="SUPFAM" id="SSF55811">
    <property type="entry name" value="Nudix"/>
    <property type="match status" value="1"/>
</dbReference>
<evidence type="ECO:0000256" key="2">
    <source>
        <dbReference type="ARBA" id="ARBA00005582"/>
    </source>
</evidence>
<comment type="similarity">
    <text evidence="2 4">Belongs to the Nudix hydrolase family.</text>
</comment>
<dbReference type="PANTHER" id="PTHR43046:SF16">
    <property type="entry name" value="ADP-RIBOSE PYROPHOSPHATASE YJHB-RELATED"/>
    <property type="match status" value="1"/>
</dbReference>
<evidence type="ECO:0000259" key="5">
    <source>
        <dbReference type="PROSITE" id="PS51462"/>
    </source>
</evidence>
<dbReference type="RefSeq" id="WP_239126716.1">
    <property type="nucleotide sequence ID" value="NZ_BONE01000020.1"/>
</dbReference>
<gene>
    <name evidence="6" type="ORF">Asi02nite_28910</name>
</gene>
<proteinExistence type="inferred from homology"/>
<dbReference type="InterPro" id="IPR020476">
    <property type="entry name" value="Nudix_hydrolase"/>
</dbReference>
<dbReference type="PRINTS" id="PR00502">
    <property type="entry name" value="NUDIXFAMILY"/>
</dbReference>
<evidence type="ECO:0000256" key="3">
    <source>
        <dbReference type="ARBA" id="ARBA00022801"/>
    </source>
</evidence>
<dbReference type="PROSITE" id="PS00893">
    <property type="entry name" value="NUDIX_BOX"/>
    <property type="match status" value="1"/>
</dbReference>
<evidence type="ECO:0000313" key="6">
    <source>
        <dbReference type="EMBL" id="GIF73373.1"/>
    </source>
</evidence>
<dbReference type="PROSITE" id="PS51462">
    <property type="entry name" value="NUDIX"/>
    <property type="match status" value="1"/>
</dbReference>